<dbReference type="SMART" id="SM00935">
    <property type="entry name" value="OmpH"/>
    <property type="match status" value="1"/>
</dbReference>
<evidence type="ECO:0000313" key="4">
    <source>
        <dbReference type="EMBL" id="RLE11978.1"/>
    </source>
</evidence>
<keyword evidence="3" id="KW-0175">Coiled coil</keyword>
<dbReference type="Proteomes" id="UP000280417">
    <property type="component" value="Unassembled WGS sequence"/>
</dbReference>
<evidence type="ECO:0000313" key="5">
    <source>
        <dbReference type="Proteomes" id="UP000280417"/>
    </source>
</evidence>
<proteinExistence type="inferred from homology"/>
<sequence length="186" mass="22034">MQRKIKMLSIMAVTLFLFAGLVSQIARADILEEVFKRTAYVDLQKIFQEYQKKKDLEVRLRQETETGQKKLEEMREELERLKKEYETQELLLTEEAKKERQQEITAKVKEVESLRQKISNQIKVRQDQYTQEIIQDIINKIKQIAEREGYIYVFDKAALVYAAPIQDITGLIIDELNKEYGAEKNE</sequence>
<dbReference type="AlphaFoldDB" id="A0A662DAT7"/>
<reference evidence="4 5" key="1">
    <citation type="submission" date="2018-06" db="EMBL/GenBank/DDBJ databases">
        <title>Extensive metabolic versatility and redundancy in microbially diverse, dynamic hydrothermal sediments.</title>
        <authorList>
            <person name="Dombrowski N."/>
            <person name="Teske A."/>
            <person name="Baker B.J."/>
        </authorList>
    </citation>
    <scope>NUCLEOTIDE SEQUENCE [LARGE SCALE GENOMIC DNA]</scope>
    <source>
        <strain evidence="4">B3_G15</strain>
    </source>
</reference>
<protein>
    <recommendedName>
        <fullName evidence="6">OmpH family outer membrane protein</fullName>
    </recommendedName>
</protein>
<evidence type="ECO:0000256" key="2">
    <source>
        <dbReference type="ARBA" id="ARBA00022729"/>
    </source>
</evidence>
<gene>
    <name evidence="4" type="ORF">DRJ04_07040</name>
</gene>
<keyword evidence="2" id="KW-0732">Signal</keyword>
<dbReference type="GO" id="GO:0050821">
    <property type="term" value="P:protein stabilization"/>
    <property type="evidence" value="ECO:0007669"/>
    <property type="project" value="TreeGrafter"/>
</dbReference>
<dbReference type="GO" id="GO:0005829">
    <property type="term" value="C:cytosol"/>
    <property type="evidence" value="ECO:0007669"/>
    <property type="project" value="TreeGrafter"/>
</dbReference>
<dbReference type="PANTHER" id="PTHR35089">
    <property type="entry name" value="CHAPERONE PROTEIN SKP"/>
    <property type="match status" value="1"/>
</dbReference>
<evidence type="ECO:0000256" key="3">
    <source>
        <dbReference type="SAM" id="Coils"/>
    </source>
</evidence>
<dbReference type="InterPro" id="IPR024930">
    <property type="entry name" value="Skp_dom_sf"/>
</dbReference>
<comment type="similarity">
    <text evidence="1">Belongs to the Skp family.</text>
</comment>
<accession>A0A662DAT7</accession>
<evidence type="ECO:0000256" key="1">
    <source>
        <dbReference type="ARBA" id="ARBA00009091"/>
    </source>
</evidence>
<name>A0A662DAT7_UNCAE</name>
<dbReference type="SUPFAM" id="SSF111384">
    <property type="entry name" value="OmpH-like"/>
    <property type="match status" value="1"/>
</dbReference>
<dbReference type="InterPro" id="IPR005632">
    <property type="entry name" value="Chaperone_Skp"/>
</dbReference>
<organism evidence="4 5">
    <name type="scientific">Aerophobetes bacterium</name>
    <dbReference type="NCBI Taxonomy" id="2030807"/>
    <lineage>
        <taxon>Bacteria</taxon>
        <taxon>Candidatus Aerophobota</taxon>
    </lineage>
</organism>
<dbReference type="EMBL" id="QMQA01000203">
    <property type="protein sequence ID" value="RLE11978.1"/>
    <property type="molecule type" value="Genomic_DNA"/>
</dbReference>
<feature type="coiled-coil region" evidence="3">
    <location>
        <begin position="57"/>
        <end position="117"/>
    </location>
</feature>
<dbReference type="PANTHER" id="PTHR35089:SF1">
    <property type="entry name" value="CHAPERONE PROTEIN SKP"/>
    <property type="match status" value="1"/>
</dbReference>
<evidence type="ECO:0008006" key="6">
    <source>
        <dbReference type="Google" id="ProtNLM"/>
    </source>
</evidence>
<dbReference type="Gene3D" id="3.30.910.20">
    <property type="entry name" value="Skp domain"/>
    <property type="match status" value="1"/>
</dbReference>
<comment type="caution">
    <text evidence="4">The sequence shown here is derived from an EMBL/GenBank/DDBJ whole genome shotgun (WGS) entry which is preliminary data.</text>
</comment>
<dbReference type="Pfam" id="PF03938">
    <property type="entry name" value="OmpH"/>
    <property type="match status" value="1"/>
</dbReference>
<dbReference type="GO" id="GO:0051082">
    <property type="term" value="F:unfolded protein binding"/>
    <property type="evidence" value="ECO:0007669"/>
    <property type="project" value="InterPro"/>
</dbReference>